<gene>
    <name evidence="1" type="ORF">GO986_16210</name>
</gene>
<evidence type="ECO:0000313" key="1">
    <source>
        <dbReference type="EMBL" id="MVN88290.1"/>
    </source>
</evidence>
<dbReference type="EMBL" id="WQLB01000026">
    <property type="protein sequence ID" value="MVN88290.1"/>
    <property type="molecule type" value="Genomic_DNA"/>
</dbReference>
<name>A0A7C9I0B2_9DEIO</name>
<sequence>MLWRDTWAGTPGVAVITQGGEDHGQLDAVVLALQLDALPTAPVRLTNEHGHSLQVCLPRDVDAFSITTRIPLTVEVT</sequence>
<comment type="caution">
    <text evidence="1">The sequence shown here is derived from an EMBL/GenBank/DDBJ whole genome shotgun (WGS) entry which is preliminary data.</text>
</comment>
<accession>A0A7C9I0B2</accession>
<reference evidence="1 2" key="1">
    <citation type="submission" date="2019-12" db="EMBL/GenBank/DDBJ databases">
        <title>Deinococcus sp. HMF7620 Genome sequencing and assembly.</title>
        <authorList>
            <person name="Kang H."/>
            <person name="Kim H."/>
            <person name="Joh K."/>
        </authorList>
    </citation>
    <scope>NUCLEOTIDE SEQUENCE [LARGE SCALE GENOMIC DNA]</scope>
    <source>
        <strain evidence="1 2">HMF7620</strain>
    </source>
</reference>
<keyword evidence="2" id="KW-1185">Reference proteome</keyword>
<protein>
    <submittedName>
        <fullName evidence="1">Uncharacterized protein</fullName>
    </submittedName>
</protein>
<organism evidence="1 2">
    <name type="scientific">Deinococcus arboris</name>
    <dbReference type="NCBI Taxonomy" id="2682977"/>
    <lineage>
        <taxon>Bacteria</taxon>
        <taxon>Thermotogati</taxon>
        <taxon>Deinococcota</taxon>
        <taxon>Deinococci</taxon>
        <taxon>Deinococcales</taxon>
        <taxon>Deinococcaceae</taxon>
        <taxon>Deinococcus</taxon>
    </lineage>
</organism>
<proteinExistence type="predicted"/>
<dbReference type="AlphaFoldDB" id="A0A7C9I0B2"/>
<dbReference type="Proteomes" id="UP000483286">
    <property type="component" value="Unassembled WGS sequence"/>
</dbReference>
<evidence type="ECO:0000313" key="2">
    <source>
        <dbReference type="Proteomes" id="UP000483286"/>
    </source>
</evidence>
<dbReference type="RefSeq" id="WP_157460351.1">
    <property type="nucleotide sequence ID" value="NZ_WQLB01000026.1"/>
</dbReference>